<evidence type="ECO:0000313" key="3">
    <source>
        <dbReference type="Proteomes" id="UP000005237"/>
    </source>
</evidence>
<reference evidence="3" key="1">
    <citation type="submission" date="2010-08" db="EMBL/GenBank/DDBJ databases">
        <authorList>
            <consortium name="Caenorhabditis japonica Sequencing Consortium"/>
            <person name="Wilson R.K."/>
        </authorList>
    </citation>
    <scope>NUCLEOTIDE SEQUENCE [LARGE SCALE GENOMIC DNA]</scope>
    <source>
        <strain evidence="3">DF5081</strain>
    </source>
</reference>
<sequence>MALFALFTTAPSVPIDWNSTSKLINCASLENKSNTIQRRVFVWFIFLDILSLASFGFLKMFQKFEMSNPVLKYSVHKRVAVKELVRTVQIIVPNLIFNVFCYLYFASVSILNTTGENVDPIRFLMANSVPFYICLSPLIWIFAIRRLDAKLDSIESTAHFLSNIIELIVNFEKGYEHELLAMIESLSKDLEHCKDALCVMDFEKNKGRLFELAIQKAGKILSSVPEVEKFAWEHSILQPPPYF</sequence>
<dbReference type="Proteomes" id="UP000005237">
    <property type="component" value="Unassembled WGS sequence"/>
</dbReference>
<reference evidence="2" key="2">
    <citation type="submission" date="2022-06" db="UniProtKB">
        <authorList>
            <consortium name="EnsemblMetazoa"/>
        </authorList>
    </citation>
    <scope>IDENTIFICATION</scope>
    <source>
        <strain evidence="2">DF5081</strain>
    </source>
</reference>
<dbReference type="EnsemblMetazoa" id="CJA11871b.1">
    <property type="protein sequence ID" value="CJA11871b.1"/>
    <property type="gene ID" value="WBGene00131075"/>
</dbReference>
<feature type="transmembrane region" description="Helical" evidence="1">
    <location>
        <begin position="84"/>
        <end position="105"/>
    </location>
</feature>
<keyword evidence="1" id="KW-0812">Transmembrane</keyword>
<feature type="transmembrane region" description="Helical" evidence="1">
    <location>
        <begin position="40"/>
        <end position="58"/>
    </location>
</feature>
<accession>A0A8R1DTM3</accession>
<protein>
    <submittedName>
        <fullName evidence="2">Uncharacterized protein</fullName>
    </submittedName>
</protein>
<keyword evidence="1" id="KW-0472">Membrane</keyword>
<evidence type="ECO:0000256" key="1">
    <source>
        <dbReference type="SAM" id="Phobius"/>
    </source>
</evidence>
<dbReference type="AlphaFoldDB" id="A0A8R1DTM3"/>
<keyword evidence="3" id="KW-1185">Reference proteome</keyword>
<proteinExistence type="predicted"/>
<name>A0A8R1DTM3_CAEJA</name>
<feature type="transmembrane region" description="Helical" evidence="1">
    <location>
        <begin position="125"/>
        <end position="144"/>
    </location>
</feature>
<evidence type="ECO:0000313" key="2">
    <source>
        <dbReference type="EnsemblMetazoa" id="CJA11871b.1"/>
    </source>
</evidence>
<keyword evidence="1" id="KW-1133">Transmembrane helix</keyword>
<organism evidence="2 3">
    <name type="scientific">Caenorhabditis japonica</name>
    <dbReference type="NCBI Taxonomy" id="281687"/>
    <lineage>
        <taxon>Eukaryota</taxon>
        <taxon>Metazoa</taxon>
        <taxon>Ecdysozoa</taxon>
        <taxon>Nematoda</taxon>
        <taxon>Chromadorea</taxon>
        <taxon>Rhabditida</taxon>
        <taxon>Rhabditina</taxon>
        <taxon>Rhabditomorpha</taxon>
        <taxon>Rhabditoidea</taxon>
        <taxon>Rhabditidae</taxon>
        <taxon>Peloderinae</taxon>
        <taxon>Caenorhabditis</taxon>
    </lineage>
</organism>